<feature type="transmembrane region" description="Helical" evidence="8">
    <location>
        <begin position="68"/>
        <end position="91"/>
    </location>
</feature>
<evidence type="ECO:0000256" key="6">
    <source>
        <dbReference type="ARBA" id="ARBA00022989"/>
    </source>
</evidence>
<dbReference type="Proteomes" id="UP001177160">
    <property type="component" value="Unassembled WGS sequence"/>
</dbReference>
<comment type="similarity">
    <text evidence="2">Belongs to the auxin efflux carrier (TC 2.A.69) family.</text>
</comment>
<gene>
    <name evidence="9" type="ORF">N7548_07985</name>
</gene>
<evidence type="ECO:0000256" key="5">
    <source>
        <dbReference type="ARBA" id="ARBA00022692"/>
    </source>
</evidence>
<dbReference type="EMBL" id="JAOVQM010000009">
    <property type="protein sequence ID" value="MCV2232757.1"/>
    <property type="molecule type" value="Genomic_DNA"/>
</dbReference>
<dbReference type="PANTHER" id="PTHR36838:SF4">
    <property type="entry name" value="AUXIN EFFLUX CARRIER FAMILY PROTEIN"/>
    <property type="match status" value="1"/>
</dbReference>
<comment type="caution">
    <text evidence="9">The sequence shown here is derived from an EMBL/GenBank/DDBJ whole genome shotgun (WGS) entry which is preliminary data.</text>
</comment>
<keyword evidence="7 8" id="KW-0472">Membrane</keyword>
<evidence type="ECO:0000313" key="9">
    <source>
        <dbReference type="EMBL" id="MCV2232757.1"/>
    </source>
</evidence>
<evidence type="ECO:0000256" key="7">
    <source>
        <dbReference type="ARBA" id="ARBA00023136"/>
    </source>
</evidence>
<dbReference type="PANTHER" id="PTHR36838">
    <property type="entry name" value="AUXIN EFFLUX CARRIER FAMILY PROTEIN"/>
    <property type="match status" value="1"/>
</dbReference>
<keyword evidence="3" id="KW-0813">Transport</keyword>
<evidence type="ECO:0000256" key="2">
    <source>
        <dbReference type="ARBA" id="ARBA00010145"/>
    </source>
</evidence>
<dbReference type="InterPro" id="IPR004776">
    <property type="entry name" value="Mem_transp_PIN-like"/>
</dbReference>
<feature type="transmembrane region" description="Helical" evidence="8">
    <location>
        <begin position="37"/>
        <end position="56"/>
    </location>
</feature>
<sequence length="335" mass="36535">MSTLWFAINAIMPIVLLIVLGYGLMRVHFFDEKFLKMANRFVFFIALPVLLAKNIYDVRSIDQIEFGIVMIALVGIFLLFLIGLGIVIWLVPKDERKGVVLQCLFRSNFAIIGLPLATSLGGGEAAALVSILAAFTIPLFNILAVLSLTMFNKEHGNLSFKKVAKDVVKNPLIIGVVVGSILLIIREFIPKVDGELVFTIKADLPFVYQAVKYVADIASPLALIVLGGQFKFKALASMMREVSIGVIGRLLFAPVLGFSLIYLVDVIFPGFEMKSSYFAGMIALFASPVAVSSAVMASEMKADESLAAQLVVWTSLFSVFTIFGIVVVLRSIGLI</sequence>
<comment type="subcellular location">
    <subcellularLocation>
        <location evidence="1">Cell membrane</location>
        <topology evidence="1">Multi-pass membrane protein</topology>
    </subcellularLocation>
</comment>
<feature type="transmembrane region" description="Helical" evidence="8">
    <location>
        <begin position="242"/>
        <end position="264"/>
    </location>
</feature>
<keyword evidence="10" id="KW-1185">Reference proteome</keyword>
<name>A0ABT2Y8C9_9MOLU</name>
<feature type="transmembrane region" description="Helical" evidence="8">
    <location>
        <begin position="276"/>
        <end position="298"/>
    </location>
</feature>
<dbReference type="RefSeq" id="WP_263608946.1">
    <property type="nucleotide sequence ID" value="NZ_JAOVQM010000009.1"/>
</dbReference>
<feature type="transmembrane region" description="Helical" evidence="8">
    <location>
        <begin position="6"/>
        <end position="25"/>
    </location>
</feature>
<evidence type="ECO:0000313" key="10">
    <source>
        <dbReference type="Proteomes" id="UP001177160"/>
    </source>
</evidence>
<keyword evidence="4" id="KW-1003">Cell membrane</keyword>
<organism evidence="9 10">
    <name type="scientific">Paracholeplasma manati</name>
    <dbReference type="NCBI Taxonomy" id="591373"/>
    <lineage>
        <taxon>Bacteria</taxon>
        <taxon>Bacillati</taxon>
        <taxon>Mycoplasmatota</taxon>
        <taxon>Mollicutes</taxon>
        <taxon>Acholeplasmatales</taxon>
        <taxon>Acholeplasmataceae</taxon>
        <taxon>Paracholeplasma</taxon>
    </lineage>
</organism>
<protein>
    <submittedName>
        <fullName evidence="9">AEC family transporter</fullName>
    </submittedName>
</protein>
<dbReference type="InterPro" id="IPR038770">
    <property type="entry name" value="Na+/solute_symporter_sf"/>
</dbReference>
<evidence type="ECO:0000256" key="3">
    <source>
        <dbReference type="ARBA" id="ARBA00022448"/>
    </source>
</evidence>
<evidence type="ECO:0000256" key="1">
    <source>
        <dbReference type="ARBA" id="ARBA00004651"/>
    </source>
</evidence>
<reference evidence="9" key="1">
    <citation type="submission" date="2022-09" db="EMBL/GenBank/DDBJ databases">
        <title>Novel Mycoplasma species identified in domestic and wild animals.</title>
        <authorList>
            <person name="Volokhov D.V."/>
            <person name="Furtak V.A."/>
            <person name="Zagorodnyaya T.A."/>
        </authorList>
    </citation>
    <scope>NUCLEOTIDE SEQUENCE</scope>
    <source>
        <strain evidence="9">Oakley</strain>
    </source>
</reference>
<feature type="transmembrane region" description="Helical" evidence="8">
    <location>
        <begin position="310"/>
        <end position="332"/>
    </location>
</feature>
<feature type="transmembrane region" description="Helical" evidence="8">
    <location>
        <begin position="172"/>
        <end position="190"/>
    </location>
</feature>
<dbReference type="Gene3D" id="1.20.1530.20">
    <property type="match status" value="1"/>
</dbReference>
<feature type="transmembrane region" description="Helical" evidence="8">
    <location>
        <begin position="210"/>
        <end position="230"/>
    </location>
</feature>
<dbReference type="Pfam" id="PF03547">
    <property type="entry name" value="Mem_trans"/>
    <property type="match status" value="1"/>
</dbReference>
<proteinExistence type="inferred from homology"/>
<keyword evidence="6 8" id="KW-1133">Transmembrane helix</keyword>
<keyword evidence="5 8" id="KW-0812">Transmembrane</keyword>
<feature type="transmembrane region" description="Helical" evidence="8">
    <location>
        <begin position="127"/>
        <end position="151"/>
    </location>
</feature>
<evidence type="ECO:0000256" key="8">
    <source>
        <dbReference type="SAM" id="Phobius"/>
    </source>
</evidence>
<accession>A0ABT2Y8C9</accession>
<evidence type="ECO:0000256" key="4">
    <source>
        <dbReference type="ARBA" id="ARBA00022475"/>
    </source>
</evidence>